<accession>A0ABV0EXQ4</accession>
<gene>
    <name evidence="1" type="ORF">BAU18_000056</name>
</gene>
<dbReference type="EMBL" id="MAEI02000001">
    <property type="protein sequence ID" value="MEO1780517.1"/>
    <property type="molecule type" value="Genomic_DNA"/>
</dbReference>
<dbReference type="RefSeq" id="WP_202625819.1">
    <property type="nucleotide sequence ID" value="NZ_MAEI02000001.1"/>
</dbReference>
<organism evidence="1 2">
    <name type="scientific">Enterococcus diestrammenae</name>
    <dbReference type="NCBI Taxonomy" id="1155073"/>
    <lineage>
        <taxon>Bacteria</taxon>
        <taxon>Bacillati</taxon>
        <taxon>Bacillota</taxon>
        <taxon>Bacilli</taxon>
        <taxon>Lactobacillales</taxon>
        <taxon>Enterococcaceae</taxon>
        <taxon>Enterococcus</taxon>
    </lineage>
</organism>
<evidence type="ECO:0000313" key="2">
    <source>
        <dbReference type="Proteomes" id="UP001429357"/>
    </source>
</evidence>
<protein>
    <submittedName>
        <fullName evidence="1">Uncharacterized protein</fullName>
    </submittedName>
</protein>
<sequence length="141" mass="15433">MKVQVLNKSNFICLGMTSVVALGLFVSTGTSVYASEINNTVKADSSSLSLHDMTNQALPTTGEVYFNNSDILNYIKENDPQGYNTLSQDDINFLLREDMLRAGSNRITFSVSGFKIYLSSSTAKWAKDAGSVVESEYHLIG</sequence>
<keyword evidence="2" id="KW-1185">Reference proteome</keyword>
<name>A0ABV0EXQ4_9ENTE</name>
<reference evidence="2" key="1">
    <citation type="submission" date="2016-06" db="EMBL/GenBank/DDBJ databases">
        <title>Four novel species of enterococci isolated from chicken manure.</title>
        <authorList>
            <person name="Van Tyne D."/>
        </authorList>
    </citation>
    <scope>NUCLEOTIDE SEQUENCE [LARGE SCALE GENOMIC DNA]</scope>
    <source>
        <strain evidence="2">JM9A</strain>
    </source>
</reference>
<dbReference type="Proteomes" id="UP001429357">
    <property type="component" value="Unassembled WGS sequence"/>
</dbReference>
<comment type="caution">
    <text evidence="1">The sequence shown here is derived from an EMBL/GenBank/DDBJ whole genome shotgun (WGS) entry which is preliminary data.</text>
</comment>
<proteinExistence type="predicted"/>
<reference evidence="1 2" key="2">
    <citation type="submission" date="2024-02" db="EMBL/GenBank/DDBJ databases">
        <title>The Genome Sequence of Enterococcus diestrammenae JM9A.</title>
        <authorList>
            <person name="Earl A."/>
            <person name="Manson A."/>
            <person name="Gilmore M."/>
            <person name="Sanders J."/>
            <person name="Shea T."/>
            <person name="Howe W."/>
            <person name="Livny J."/>
            <person name="Cuomo C."/>
            <person name="Neafsey D."/>
            <person name="Birren B."/>
        </authorList>
    </citation>
    <scope>NUCLEOTIDE SEQUENCE [LARGE SCALE GENOMIC DNA]</scope>
    <source>
        <strain evidence="1 2">JM9A</strain>
    </source>
</reference>
<evidence type="ECO:0000313" key="1">
    <source>
        <dbReference type="EMBL" id="MEO1780517.1"/>
    </source>
</evidence>